<name>A0A2P7B5I7_9HYPH</name>
<evidence type="ECO:0000256" key="1">
    <source>
        <dbReference type="SAM" id="Phobius"/>
    </source>
</evidence>
<dbReference type="Proteomes" id="UP000241444">
    <property type="component" value="Unassembled WGS sequence"/>
</dbReference>
<organism evidence="2 3">
    <name type="scientific">Phyllobacterium brassicacearum</name>
    <dbReference type="NCBI Taxonomy" id="314235"/>
    <lineage>
        <taxon>Bacteria</taxon>
        <taxon>Pseudomonadati</taxon>
        <taxon>Pseudomonadota</taxon>
        <taxon>Alphaproteobacteria</taxon>
        <taxon>Hyphomicrobiales</taxon>
        <taxon>Phyllobacteriaceae</taxon>
        <taxon>Phyllobacterium</taxon>
    </lineage>
</organism>
<evidence type="ECO:0000313" key="2">
    <source>
        <dbReference type="EMBL" id="PSH61728.1"/>
    </source>
</evidence>
<dbReference type="AlphaFoldDB" id="A0A2P7B5I7"/>
<comment type="caution">
    <text evidence="2">The sequence shown here is derived from an EMBL/GenBank/DDBJ whole genome shotgun (WGS) entry which is preliminary data.</text>
</comment>
<evidence type="ECO:0000313" key="3">
    <source>
        <dbReference type="Proteomes" id="UP000241444"/>
    </source>
</evidence>
<dbReference type="EMBL" id="PGGO01000034">
    <property type="protein sequence ID" value="PSH61728.1"/>
    <property type="molecule type" value="Genomic_DNA"/>
</dbReference>
<accession>A0A2P7B5I7</accession>
<feature type="transmembrane region" description="Helical" evidence="1">
    <location>
        <begin position="12"/>
        <end position="30"/>
    </location>
</feature>
<proteinExistence type="predicted"/>
<keyword evidence="1" id="KW-0812">Transmembrane</keyword>
<feature type="transmembrane region" description="Helical" evidence="1">
    <location>
        <begin position="42"/>
        <end position="62"/>
    </location>
</feature>
<protein>
    <submittedName>
        <fullName evidence="2">Uncharacterized protein</fullName>
    </submittedName>
</protein>
<keyword evidence="3" id="KW-1185">Reference proteome</keyword>
<gene>
    <name evidence="2" type="ORF">CU102_26470</name>
</gene>
<sequence>MKDLLFKPQLPIWLYGLIGGVSAIIGGRISDAFGWPDYTNPFLTGVICFFLAIALTLLRNGVKQR</sequence>
<keyword evidence="1" id="KW-1133">Transmembrane helix</keyword>
<keyword evidence="1" id="KW-0472">Membrane</keyword>
<reference evidence="3" key="1">
    <citation type="submission" date="2017-11" db="EMBL/GenBank/DDBJ databases">
        <authorList>
            <person name="Kuznetsova I."/>
            <person name="Sazanova A."/>
            <person name="Chirak E."/>
            <person name="Safronova V."/>
            <person name="Willems A."/>
        </authorList>
    </citation>
    <scope>NUCLEOTIDE SEQUENCE [LARGE SCALE GENOMIC DNA]</scope>
    <source>
        <strain evidence="3">STM 196</strain>
    </source>
</reference>
<dbReference type="RefSeq" id="WP_106714061.1">
    <property type="nucleotide sequence ID" value="NZ_PGGO01000034.1"/>
</dbReference>